<evidence type="ECO:0008006" key="4">
    <source>
        <dbReference type="Google" id="ProtNLM"/>
    </source>
</evidence>
<organism evidence="2 3">
    <name type="scientific">Hesseltinella vesiculosa</name>
    <dbReference type="NCBI Taxonomy" id="101127"/>
    <lineage>
        <taxon>Eukaryota</taxon>
        <taxon>Fungi</taxon>
        <taxon>Fungi incertae sedis</taxon>
        <taxon>Mucoromycota</taxon>
        <taxon>Mucoromycotina</taxon>
        <taxon>Mucoromycetes</taxon>
        <taxon>Mucorales</taxon>
        <taxon>Cunninghamellaceae</taxon>
        <taxon>Hesseltinella</taxon>
    </lineage>
</organism>
<protein>
    <recommendedName>
        <fullName evidence="4">EH domain-containing protein</fullName>
    </recommendedName>
</protein>
<sequence>MERFLTAFNRSQQHKRDEEGRSYQFAKKRLSANYSPFDIPTTEKDPGPILHVSDLSSVEKETFVTWWNGLDPFGLGVVQTDVLLSFLIGSKLSQDHLKQILSLYEGELRYTDKQFFAILRLISHAQSGRHVQRDLIAMGGKSFFFFLRFYA</sequence>
<feature type="region of interest" description="Disordered" evidence="1">
    <location>
        <begin position="1"/>
        <end position="21"/>
    </location>
</feature>
<proteinExistence type="predicted"/>
<dbReference type="Proteomes" id="UP000242146">
    <property type="component" value="Unassembled WGS sequence"/>
</dbReference>
<gene>
    <name evidence="2" type="ORF">DM01DRAFT_1389058</name>
</gene>
<keyword evidence="3" id="KW-1185">Reference proteome</keyword>
<dbReference type="InterPro" id="IPR011992">
    <property type="entry name" value="EF-hand-dom_pair"/>
</dbReference>
<name>A0A1X2GJP3_9FUNG</name>
<evidence type="ECO:0000313" key="2">
    <source>
        <dbReference type="EMBL" id="ORX55558.1"/>
    </source>
</evidence>
<evidence type="ECO:0000256" key="1">
    <source>
        <dbReference type="SAM" id="MobiDB-lite"/>
    </source>
</evidence>
<dbReference type="AlphaFoldDB" id="A0A1X2GJP3"/>
<dbReference type="STRING" id="101127.A0A1X2GJP3"/>
<dbReference type="Gene3D" id="1.10.238.10">
    <property type="entry name" value="EF-hand"/>
    <property type="match status" value="1"/>
</dbReference>
<dbReference type="EMBL" id="MCGT01000011">
    <property type="protein sequence ID" value="ORX55558.1"/>
    <property type="molecule type" value="Genomic_DNA"/>
</dbReference>
<reference evidence="2 3" key="1">
    <citation type="submission" date="2016-07" db="EMBL/GenBank/DDBJ databases">
        <title>Pervasive Adenine N6-methylation of Active Genes in Fungi.</title>
        <authorList>
            <consortium name="DOE Joint Genome Institute"/>
            <person name="Mondo S.J."/>
            <person name="Dannebaum R.O."/>
            <person name="Kuo R.C."/>
            <person name="Labutti K."/>
            <person name="Haridas S."/>
            <person name="Kuo A."/>
            <person name="Salamov A."/>
            <person name="Ahrendt S.R."/>
            <person name="Lipzen A."/>
            <person name="Sullivan W."/>
            <person name="Andreopoulos W.B."/>
            <person name="Clum A."/>
            <person name="Lindquist E."/>
            <person name="Daum C."/>
            <person name="Ramamoorthy G.K."/>
            <person name="Gryganskyi A."/>
            <person name="Culley D."/>
            <person name="Magnuson J.K."/>
            <person name="James T.Y."/>
            <person name="O'Malley M.A."/>
            <person name="Stajich J.E."/>
            <person name="Spatafora J.W."/>
            <person name="Visel A."/>
            <person name="Grigoriev I.V."/>
        </authorList>
    </citation>
    <scope>NUCLEOTIDE SEQUENCE [LARGE SCALE GENOMIC DNA]</scope>
    <source>
        <strain evidence="2 3">NRRL 3301</strain>
    </source>
</reference>
<comment type="caution">
    <text evidence="2">The sequence shown here is derived from an EMBL/GenBank/DDBJ whole genome shotgun (WGS) entry which is preliminary data.</text>
</comment>
<evidence type="ECO:0000313" key="3">
    <source>
        <dbReference type="Proteomes" id="UP000242146"/>
    </source>
</evidence>
<accession>A0A1X2GJP3</accession>
<dbReference type="OrthoDB" id="2553626at2759"/>
<dbReference type="SUPFAM" id="SSF47473">
    <property type="entry name" value="EF-hand"/>
    <property type="match status" value="1"/>
</dbReference>